<evidence type="ECO:0000256" key="2">
    <source>
        <dbReference type="SAM" id="MobiDB-lite"/>
    </source>
</evidence>
<dbReference type="EMBL" id="ADZX01000522">
    <property type="protein sequence ID" value="EFK96283.1"/>
    <property type="molecule type" value="Genomic_DNA"/>
</dbReference>
<protein>
    <submittedName>
        <fullName evidence="3">Sporulation domain protein</fullName>
    </submittedName>
</protein>
<proteinExistence type="predicted"/>
<reference evidence="3" key="2">
    <citation type="journal article" date="2011" name="Microb. Ecol.">
        <title>Taxonomic and Functional Metagenomic Profiling of the Microbial Community in the Anoxic Sediment of a Sub-saline Shallow Lake (Laguna de Carrizo, Central Spain).</title>
        <authorList>
            <person name="Ferrer M."/>
            <person name="Guazzaroni M.E."/>
            <person name="Richter M."/>
            <person name="Garcia-Salamanca A."/>
            <person name="Yarza P."/>
            <person name="Suarez-Suarez A."/>
            <person name="Solano J."/>
            <person name="Alcaide M."/>
            <person name="van Dillewijn P."/>
            <person name="Molina-Henares M.A."/>
            <person name="Lopez-Cortes N."/>
            <person name="Al-Ramahi Y."/>
            <person name="Guerrero C."/>
            <person name="Acosta A."/>
            <person name="de Eugenio L.I."/>
            <person name="Martinez V."/>
            <person name="Marques S."/>
            <person name="Rojo F."/>
            <person name="Santero E."/>
            <person name="Genilloud O."/>
            <person name="Perez-Perez J."/>
            <person name="Rossello-Mora R."/>
            <person name="Ramos J.L."/>
        </authorList>
    </citation>
    <scope>NUCLEOTIDE SEQUENCE</scope>
</reference>
<organism evidence="3">
    <name type="scientific">sediment metagenome</name>
    <dbReference type="NCBI Taxonomy" id="749907"/>
    <lineage>
        <taxon>unclassified sequences</taxon>
        <taxon>metagenomes</taxon>
        <taxon>ecological metagenomes</taxon>
    </lineage>
</organism>
<evidence type="ECO:0000256" key="1">
    <source>
        <dbReference type="SAM" id="Coils"/>
    </source>
</evidence>
<comment type="caution">
    <text evidence="3">The sequence shown here is derived from an EMBL/GenBank/DDBJ whole genome shotgun (WGS) entry which is preliminary data.</text>
</comment>
<dbReference type="InterPro" id="IPR011990">
    <property type="entry name" value="TPR-like_helical_dom_sf"/>
</dbReference>
<feature type="region of interest" description="Disordered" evidence="2">
    <location>
        <begin position="197"/>
        <end position="219"/>
    </location>
</feature>
<dbReference type="AlphaFoldDB" id="D9PJI2"/>
<sequence>MAQLQLHPRYGWAALLSATLSLSAASVWAQNLERIEITRMNGTAEIRISFAKQVRYLRHTPPGAGKVLNVFVEFPGQQESEIVEETLTSPQTDLVPRFSVAYPKLGSAMAITFDAATSWEVRPGADSRSILIVVPVLRGARDFIAEVRAPVSLPPVPKAVVATPPAPTPAVPTPAATTPAAAPATTVAVTPPQPVPVTAPATPSPTDAAPAAPATVGAPTAPAMTSQEIENLAKGFHDEAMKALEERDLVRAINRFNRTLGLPPNAQTESAQAMIGEVRELNGEIAKAKAEYDLYLKLYPNGVQVARIREKLAALPKEGERPQAPARRSRPLKRGPAEWTAYGSLAQYYYTGKSQIEITTPPPPGLLDFTTDKLSMTDQNALITNLDINARRRDGITDSRIVVREANTHNFLNSSRSYSRLYSAYVEQSDRELGYFVRAGRQTPMGGGVMERFDGLNVGYNFADHWRVNGVAGNAVEFMSPYKKDFYGISIDMQPQPEQFGFTGYVIQQRMDGFLNRQAVGLETRYFDMNSTLYGMLDYDTLYKGINIAMLQGNYRSDDGTNYFTYIDHRKTPPYGLTSALPGLAGLSIQDAINTLGIQQVRADAKALTATSNMLAIGLTHPWSPHWMLGADYRAASISSTEATATIPAMPGSGTNHVISLQAIGNNLLETNDVGVINTSYIKGSTYNGLALGGNYVYLYKDSWRFDVALRYYTQNDDQDQKQERISPSFKIGYRWEPVTLEAEIGTENVMIDGPFSSERSNRRYLFLGYRLDLR</sequence>
<dbReference type="Gene3D" id="1.25.40.10">
    <property type="entry name" value="Tetratricopeptide repeat domain"/>
    <property type="match status" value="1"/>
</dbReference>
<feature type="coiled-coil region" evidence="1">
    <location>
        <begin position="271"/>
        <end position="298"/>
    </location>
</feature>
<name>D9PJI2_9ZZZZ</name>
<reference evidence="3" key="1">
    <citation type="submission" date="2010-07" db="EMBL/GenBank/DDBJ databases">
        <authorList>
            <consortium name="CONSOLIDER consortium CSD2007-00005"/>
            <person name="Guazzaroni M.-E."/>
            <person name="Richter M."/>
            <person name="Garcia-Salamanca A."/>
            <person name="Yarza P."/>
            <person name="Ferrer M."/>
        </authorList>
    </citation>
    <scope>NUCLEOTIDE SEQUENCE</scope>
</reference>
<accession>D9PJI2</accession>
<gene>
    <name evidence="3" type="ORF">LDC_1691</name>
</gene>
<evidence type="ECO:0000313" key="3">
    <source>
        <dbReference type="EMBL" id="EFK96283.1"/>
    </source>
</evidence>
<keyword evidence="1" id="KW-0175">Coiled coil</keyword>
<feature type="compositionally biased region" description="Low complexity" evidence="2">
    <location>
        <begin position="198"/>
        <end position="219"/>
    </location>
</feature>